<evidence type="ECO:0000313" key="2">
    <source>
        <dbReference type="EMBL" id="EJT98233.1"/>
    </source>
</evidence>
<reference evidence="2 3" key="1">
    <citation type="journal article" date="2012" name="Science">
        <title>The Paleozoic origin of enzymatic lignin decomposition reconstructed from 31 fungal genomes.</title>
        <authorList>
            <person name="Floudas D."/>
            <person name="Binder M."/>
            <person name="Riley R."/>
            <person name="Barry K."/>
            <person name="Blanchette R.A."/>
            <person name="Henrissat B."/>
            <person name="Martinez A.T."/>
            <person name="Otillar R."/>
            <person name="Spatafora J.W."/>
            <person name="Yadav J.S."/>
            <person name="Aerts A."/>
            <person name="Benoit I."/>
            <person name="Boyd A."/>
            <person name="Carlson A."/>
            <person name="Copeland A."/>
            <person name="Coutinho P.M."/>
            <person name="de Vries R.P."/>
            <person name="Ferreira P."/>
            <person name="Findley K."/>
            <person name="Foster B."/>
            <person name="Gaskell J."/>
            <person name="Glotzer D."/>
            <person name="Gorecki P."/>
            <person name="Heitman J."/>
            <person name="Hesse C."/>
            <person name="Hori C."/>
            <person name="Igarashi K."/>
            <person name="Jurgens J.A."/>
            <person name="Kallen N."/>
            <person name="Kersten P."/>
            <person name="Kohler A."/>
            <person name="Kuees U."/>
            <person name="Kumar T.K.A."/>
            <person name="Kuo A."/>
            <person name="LaButti K."/>
            <person name="Larrondo L.F."/>
            <person name="Lindquist E."/>
            <person name="Ling A."/>
            <person name="Lombard V."/>
            <person name="Lucas S."/>
            <person name="Lundell T."/>
            <person name="Martin R."/>
            <person name="McLaughlin D.J."/>
            <person name="Morgenstern I."/>
            <person name="Morin E."/>
            <person name="Murat C."/>
            <person name="Nagy L.G."/>
            <person name="Nolan M."/>
            <person name="Ohm R.A."/>
            <person name="Patyshakuliyeva A."/>
            <person name="Rokas A."/>
            <person name="Ruiz-Duenas F.J."/>
            <person name="Sabat G."/>
            <person name="Salamov A."/>
            <person name="Samejima M."/>
            <person name="Schmutz J."/>
            <person name="Slot J.C."/>
            <person name="St John F."/>
            <person name="Stenlid J."/>
            <person name="Sun H."/>
            <person name="Sun S."/>
            <person name="Syed K."/>
            <person name="Tsang A."/>
            <person name="Wiebenga A."/>
            <person name="Young D."/>
            <person name="Pisabarro A."/>
            <person name="Eastwood D.C."/>
            <person name="Martin F."/>
            <person name="Cullen D."/>
            <person name="Grigoriev I.V."/>
            <person name="Hibbett D.S."/>
        </authorList>
    </citation>
    <scope>NUCLEOTIDE SEQUENCE [LARGE SCALE GENOMIC DNA]</scope>
    <source>
        <strain evidence="2 3">DJM-731 SS1</strain>
    </source>
</reference>
<evidence type="ECO:0000313" key="3">
    <source>
        <dbReference type="Proteomes" id="UP000030653"/>
    </source>
</evidence>
<accession>M5FRF1</accession>
<gene>
    <name evidence="2" type="ORF">DACRYDRAFT_91200</name>
</gene>
<feature type="region of interest" description="Disordered" evidence="1">
    <location>
        <begin position="1"/>
        <end position="53"/>
    </location>
</feature>
<dbReference type="GeneID" id="63692061"/>
<name>M5FRF1_DACPD</name>
<proteinExistence type="predicted"/>
<dbReference type="EMBL" id="JH795874">
    <property type="protein sequence ID" value="EJT98233.1"/>
    <property type="molecule type" value="Genomic_DNA"/>
</dbReference>
<keyword evidence="3" id="KW-1185">Reference proteome</keyword>
<feature type="compositionally biased region" description="Polar residues" evidence="1">
    <location>
        <begin position="1"/>
        <end position="27"/>
    </location>
</feature>
<protein>
    <submittedName>
        <fullName evidence="2">Uncharacterized protein</fullName>
    </submittedName>
</protein>
<evidence type="ECO:0000256" key="1">
    <source>
        <dbReference type="SAM" id="MobiDB-lite"/>
    </source>
</evidence>
<dbReference type="RefSeq" id="XP_040625131.1">
    <property type="nucleotide sequence ID" value="XM_040776999.1"/>
</dbReference>
<dbReference type="Proteomes" id="UP000030653">
    <property type="component" value="Unassembled WGS sequence"/>
</dbReference>
<sequence length="76" mass="8537">MARSTYVQRRNSSSNSVPTMIEPSNRSDGGAAQQRPLPNAILADPDTEHSDHREGQCCDYLIRLICVLVRDRRPRG</sequence>
<dbReference type="HOGENOM" id="CLU_2654459_0_0_1"/>
<organism evidence="2 3">
    <name type="scientific">Dacryopinax primogenitus (strain DJM 731)</name>
    <name type="common">Brown rot fungus</name>
    <dbReference type="NCBI Taxonomy" id="1858805"/>
    <lineage>
        <taxon>Eukaryota</taxon>
        <taxon>Fungi</taxon>
        <taxon>Dikarya</taxon>
        <taxon>Basidiomycota</taxon>
        <taxon>Agaricomycotina</taxon>
        <taxon>Dacrymycetes</taxon>
        <taxon>Dacrymycetales</taxon>
        <taxon>Dacrymycetaceae</taxon>
        <taxon>Dacryopinax</taxon>
    </lineage>
</organism>
<dbReference type="AlphaFoldDB" id="M5FRF1"/>